<reference evidence="1" key="2">
    <citation type="journal article" date="2023" name="Int. J. Mol. Sci.">
        <title>De Novo Assembly and Annotation of 11 Diverse Shrub Willow (Salix) Genomes Reveals Novel Gene Organization in Sex-Linked Regions.</title>
        <authorList>
            <person name="Hyden B."/>
            <person name="Feng K."/>
            <person name="Yates T.B."/>
            <person name="Jawdy S."/>
            <person name="Cereghino C."/>
            <person name="Smart L.B."/>
            <person name="Muchero W."/>
        </authorList>
    </citation>
    <scope>NUCLEOTIDE SEQUENCE</scope>
    <source>
        <tissue evidence="1">Shoot tip</tissue>
    </source>
</reference>
<organism evidence="1 2">
    <name type="scientific">Salix suchowensis</name>
    <dbReference type="NCBI Taxonomy" id="1278906"/>
    <lineage>
        <taxon>Eukaryota</taxon>
        <taxon>Viridiplantae</taxon>
        <taxon>Streptophyta</taxon>
        <taxon>Embryophyta</taxon>
        <taxon>Tracheophyta</taxon>
        <taxon>Spermatophyta</taxon>
        <taxon>Magnoliopsida</taxon>
        <taxon>eudicotyledons</taxon>
        <taxon>Gunneridae</taxon>
        <taxon>Pentapetalae</taxon>
        <taxon>rosids</taxon>
        <taxon>fabids</taxon>
        <taxon>Malpighiales</taxon>
        <taxon>Salicaceae</taxon>
        <taxon>Saliceae</taxon>
        <taxon>Salix</taxon>
    </lineage>
</organism>
<proteinExistence type="predicted"/>
<keyword evidence="2" id="KW-1185">Reference proteome</keyword>
<dbReference type="Proteomes" id="UP001141253">
    <property type="component" value="Chromosome 18"/>
</dbReference>
<accession>A0ABQ9APJ7</accession>
<protein>
    <submittedName>
        <fullName evidence="1">Uncharacterized protein</fullName>
    </submittedName>
</protein>
<evidence type="ECO:0000313" key="1">
    <source>
        <dbReference type="EMBL" id="KAJ6354398.1"/>
    </source>
</evidence>
<reference evidence="1" key="1">
    <citation type="submission" date="2022-10" db="EMBL/GenBank/DDBJ databases">
        <authorList>
            <person name="Hyden B.L."/>
            <person name="Feng K."/>
            <person name="Yates T."/>
            <person name="Jawdy S."/>
            <person name="Smart L.B."/>
            <person name="Muchero W."/>
        </authorList>
    </citation>
    <scope>NUCLEOTIDE SEQUENCE</scope>
    <source>
        <tissue evidence="1">Shoot tip</tissue>
    </source>
</reference>
<sequence>MLIPNTAGMSVGHSGANTNDLVDRIINDAATREKISNIIARSNPAIASIEDLSILEHSELQYGDLTHLLTLAVNGNVAMKEQKVVVEYLQNDQRLLIPAALGMSITGVGRCATNPVLLDRYKRATTMTYADIRSLIIPLSSPKEVRGVAAFQPAAIAGR</sequence>
<comment type="caution">
    <text evidence="1">The sequence shown here is derived from an EMBL/GenBank/DDBJ whole genome shotgun (WGS) entry which is preliminary data.</text>
</comment>
<name>A0ABQ9APJ7_9ROSI</name>
<gene>
    <name evidence="1" type="ORF">OIU77_005084</name>
</gene>
<dbReference type="EMBL" id="JAPFFI010000017">
    <property type="protein sequence ID" value="KAJ6354398.1"/>
    <property type="molecule type" value="Genomic_DNA"/>
</dbReference>
<evidence type="ECO:0000313" key="2">
    <source>
        <dbReference type="Proteomes" id="UP001141253"/>
    </source>
</evidence>